<accession>A0ABM8Z0J4</accession>
<evidence type="ECO:0008006" key="3">
    <source>
        <dbReference type="Google" id="ProtNLM"/>
    </source>
</evidence>
<sequence length="84" mass="9745">MLFQFTGNFAVIIELIKNAAWVLHYVNACKALRRISEITITLANMKINEKMPRWALYNWMNNSDSLFYGAQKRTRTSTPCGTRT</sequence>
<dbReference type="EMBL" id="OU912926">
    <property type="protein sequence ID" value="CAG9933382.1"/>
    <property type="molecule type" value="Genomic_DNA"/>
</dbReference>
<protein>
    <recommendedName>
        <fullName evidence="3">Tn3 transposase DDE domain-containing protein</fullName>
    </recommendedName>
</protein>
<organism evidence="1 2">
    <name type="scientific">Candidatus Nitrotoga arctica</name>
    <dbReference type="NCBI Taxonomy" id="453162"/>
    <lineage>
        <taxon>Bacteria</taxon>
        <taxon>Pseudomonadati</taxon>
        <taxon>Pseudomonadota</taxon>
        <taxon>Betaproteobacteria</taxon>
        <taxon>Nitrosomonadales</taxon>
        <taxon>Gallionellaceae</taxon>
        <taxon>Candidatus Nitrotoga</taxon>
    </lineage>
</organism>
<evidence type="ECO:0000313" key="2">
    <source>
        <dbReference type="Proteomes" id="UP000839052"/>
    </source>
</evidence>
<reference evidence="1 2" key="1">
    <citation type="submission" date="2021-10" db="EMBL/GenBank/DDBJ databases">
        <authorList>
            <person name="Koch H."/>
        </authorList>
    </citation>
    <scope>NUCLEOTIDE SEQUENCE [LARGE SCALE GENOMIC DNA]</scope>
    <source>
        <strain evidence="1">6680</strain>
    </source>
</reference>
<evidence type="ECO:0000313" key="1">
    <source>
        <dbReference type="EMBL" id="CAG9933382.1"/>
    </source>
</evidence>
<dbReference type="Proteomes" id="UP000839052">
    <property type="component" value="Chromosome"/>
</dbReference>
<proteinExistence type="predicted"/>
<name>A0ABM8Z0J4_9PROT</name>
<gene>
    <name evidence="1" type="ORF">NTG6680_2133</name>
</gene>
<keyword evidence="2" id="KW-1185">Reference proteome</keyword>